<evidence type="ECO:0000313" key="10">
    <source>
        <dbReference type="Proteomes" id="UP000247523"/>
    </source>
</evidence>
<dbReference type="Gene3D" id="2.60.40.1180">
    <property type="entry name" value="Golgi alpha-mannosidase II"/>
    <property type="match status" value="1"/>
</dbReference>
<dbReference type="GO" id="GO:0004560">
    <property type="term" value="F:alpha-L-fucosidase activity"/>
    <property type="evidence" value="ECO:0007669"/>
    <property type="project" value="InterPro"/>
</dbReference>
<dbReference type="Pfam" id="PF01120">
    <property type="entry name" value="Alpha_L_fucos"/>
    <property type="match status" value="1"/>
</dbReference>
<dbReference type="AlphaFoldDB" id="A0A318ER28"/>
<evidence type="ECO:0000259" key="7">
    <source>
        <dbReference type="Pfam" id="PF01120"/>
    </source>
</evidence>
<feature type="domain" description="Alpha-L-fucosidase C-terminal" evidence="8">
    <location>
        <begin position="402"/>
        <end position="486"/>
    </location>
</feature>
<dbReference type="EC" id="3.2.1.51" evidence="3"/>
<dbReference type="GO" id="GO:0006004">
    <property type="term" value="P:fucose metabolic process"/>
    <property type="evidence" value="ECO:0007669"/>
    <property type="project" value="InterPro"/>
</dbReference>
<evidence type="ECO:0000256" key="4">
    <source>
        <dbReference type="ARBA" id="ARBA00022729"/>
    </source>
</evidence>
<reference evidence="9 10" key="1">
    <citation type="submission" date="2018-05" db="EMBL/GenBank/DDBJ databases">
        <title>Genomic Encyclopedia of Type Strains, Phase IV (KMG-IV): sequencing the most valuable type-strain genomes for metagenomic binning, comparative biology and taxonomic classification.</title>
        <authorList>
            <person name="Goeker M."/>
        </authorList>
    </citation>
    <scope>NUCLEOTIDE SEQUENCE [LARGE SCALE GENOMIC DNA]</scope>
    <source>
        <strain evidence="9 10">DSM 28816</strain>
    </source>
</reference>
<evidence type="ECO:0000313" key="9">
    <source>
        <dbReference type="EMBL" id="PXV95421.1"/>
    </source>
</evidence>
<dbReference type="PANTHER" id="PTHR10030">
    <property type="entry name" value="ALPHA-L-FUCOSIDASE"/>
    <property type="match status" value="1"/>
</dbReference>
<dbReference type="Pfam" id="PF16757">
    <property type="entry name" value="Fucosidase_C"/>
    <property type="match status" value="1"/>
</dbReference>
<keyword evidence="4" id="KW-0732">Signal</keyword>
<dbReference type="RefSeq" id="WP_170122843.1">
    <property type="nucleotide sequence ID" value="NZ_QICS01000001.1"/>
</dbReference>
<dbReference type="SMART" id="SM00812">
    <property type="entry name" value="Alpha_L_fucos"/>
    <property type="match status" value="1"/>
</dbReference>
<evidence type="ECO:0000259" key="8">
    <source>
        <dbReference type="Pfam" id="PF16757"/>
    </source>
</evidence>
<dbReference type="InterPro" id="IPR031919">
    <property type="entry name" value="Fucosidase_C"/>
</dbReference>
<dbReference type="Proteomes" id="UP000247523">
    <property type="component" value="Unassembled WGS sequence"/>
</dbReference>
<protein>
    <recommendedName>
        <fullName evidence="3">alpha-L-fucosidase</fullName>
        <ecNumber evidence="3">3.2.1.51</ecNumber>
    </recommendedName>
</protein>
<dbReference type="SUPFAM" id="SSF51445">
    <property type="entry name" value="(Trans)glycosidases"/>
    <property type="match status" value="1"/>
</dbReference>
<dbReference type="InterPro" id="IPR000933">
    <property type="entry name" value="Glyco_hydro_29"/>
</dbReference>
<proteinExistence type="inferred from homology"/>
<evidence type="ECO:0000256" key="6">
    <source>
        <dbReference type="ARBA" id="ARBA00023295"/>
    </source>
</evidence>
<gene>
    <name evidence="9" type="ORF">C8E03_10150</name>
</gene>
<dbReference type="EMBL" id="QICS01000001">
    <property type="protein sequence ID" value="PXV95421.1"/>
    <property type="molecule type" value="Genomic_DNA"/>
</dbReference>
<comment type="function">
    <text evidence="1">Alpha-L-fucosidase is responsible for hydrolyzing the alpha-1,6-linked fucose joined to the reducing-end N-acetylglucosamine of the carbohydrate moieties of glycoproteins.</text>
</comment>
<sequence length="490" mass="56468">MHYTTESEVLKQNGVPEWFQDAKFGIFIHWGIYSIPAYGDEWYARAMYNGDKHWAMTQGYDKGKPTIKEHHIKKYGPLEIFGYKNFIDMWDITNYNPDEWIDLFEKAGAKYVMPVGIHHDSFALYQSDITPWNSVNKGLGTDKFGWKVTNGQGRDLIKELKEAAKRKGMYFGISNHLAENATWIPHMDEYDTNPDKENDPYETRMLYGSHLTKEEEAERWLSMTNEIIDKYHPDMTYFDAALSNNTFQFVKKEFAAHYYNSALENNPNGVLFFYKFGAFEEGEAVLDVERGQLKDIRTLPWQTDTSISAKSWGYIEEDIYRNADFFISSLIDIVSKNGNLLLNIGPKADGSISEEVKQILLEIGEWLNINGEAIYNTRPWIKFGEGVTIPGSYYSDSGLEFTEGDIRFTKSKSDSTFYILPLVKPTKDTLCIQTLKSDVLDIQNVCEIILLDGNTRLEYKQTQSGLEINLPLDWNLRLKSAYAMKVNLKA</sequence>
<feature type="domain" description="Glycoside hydrolase family 29 N-terminal" evidence="7">
    <location>
        <begin position="2"/>
        <end position="372"/>
    </location>
</feature>
<dbReference type="InterPro" id="IPR017853">
    <property type="entry name" value="GH"/>
</dbReference>
<dbReference type="PIRSF" id="PIRSF001092">
    <property type="entry name" value="Alpha-L-fucosidase"/>
    <property type="match status" value="1"/>
</dbReference>
<keyword evidence="6" id="KW-0326">Glycosidase</keyword>
<comment type="caution">
    <text evidence="9">The sequence shown here is derived from an EMBL/GenBank/DDBJ whole genome shotgun (WGS) entry which is preliminary data.</text>
</comment>
<evidence type="ECO:0000256" key="1">
    <source>
        <dbReference type="ARBA" id="ARBA00004071"/>
    </source>
</evidence>
<accession>A0A318ER28</accession>
<dbReference type="InterPro" id="IPR057739">
    <property type="entry name" value="Glyco_hydro_29_N"/>
</dbReference>
<keyword evidence="5" id="KW-0378">Hydrolase</keyword>
<organism evidence="9 10">
    <name type="scientific">Lachnotalea glycerini</name>
    <dbReference type="NCBI Taxonomy" id="1763509"/>
    <lineage>
        <taxon>Bacteria</taxon>
        <taxon>Bacillati</taxon>
        <taxon>Bacillota</taxon>
        <taxon>Clostridia</taxon>
        <taxon>Lachnospirales</taxon>
        <taxon>Lachnospiraceae</taxon>
        <taxon>Lachnotalea</taxon>
    </lineage>
</organism>
<name>A0A318ER28_9FIRM</name>
<evidence type="ECO:0000256" key="3">
    <source>
        <dbReference type="ARBA" id="ARBA00012662"/>
    </source>
</evidence>
<dbReference type="InterPro" id="IPR013780">
    <property type="entry name" value="Glyco_hydro_b"/>
</dbReference>
<dbReference type="GO" id="GO:0016139">
    <property type="term" value="P:glycoside catabolic process"/>
    <property type="evidence" value="ECO:0007669"/>
    <property type="project" value="TreeGrafter"/>
</dbReference>
<evidence type="ECO:0000256" key="5">
    <source>
        <dbReference type="ARBA" id="ARBA00022801"/>
    </source>
</evidence>
<dbReference type="InterPro" id="IPR016286">
    <property type="entry name" value="FUC_metazoa-typ"/>
</dbReference>
<comment type="similarity">
    <text evidence="2">Belongs to the glycosyl hydrolase 29 family.</text>
</comment>
<dbReference type="Gene3D" id="3.20.20.80">
    <property type="entry name" value="Glycosidases"/>
    <property type="match status" value="1"/>
</dbReference>
<evidence type="ECO:0000256" key="2">
    <source>
        <dbReference type="ARBA" id="ARBA00007951"/>
    </source>
</evidence>
<dbReference type="PANTHER" id="PTHR10030:SF37">
    <property type="entry name" value="ALPHA-L-FUCOSIDASE-RELATED"/>
    <property type="match status" value="1"/>
</dbReference>
<dbReference type="GO" id="GO:0005764">
    <property type="term" value="C:lysosome"/>
    <property type="evidence" value="ECO:0007669"/>
    <property type="project" value="TreeGrafter"/>
</dbReference>